<dbReference type="GO" id="GO:0006526">
    <property type="term" value="P:L-arginine biosynthetic process"/>
    <property type="evidence" value="ECO:0007669"/>
    <property type="project" value="TreeGrafter"/>
</dbReference>
<comment type="cofactor">
    <cofactor evidence="2">
        <name>Zn(2+)</name>
        <dbReference type="ChEBI" id="CHEBI:29105"/>
    </cofactor>
</comment>
<evidence type="ECO:0000256" key="16">
    <source>
        <dbReference type="NCBIfam" id="TIGR01246"/>
    </source>
</evidence>
<evidence type="ECO:0000313" key="19">
    <source>
        <dbReference type="Proteomes" id="UP000001700"/>
    </source>
</evidence>
<dbReference type="KEGG" id="rip:RIEPE_0181"/>
<keyword evidence="12" id="KW-0220">Diaminopimelate biosynthesis</keyword>
<dbReference type="HOGENOM" id="CLU_021802_4_0_6"/>
<dbReference type="InterPro" id="IPR002933">
    <property type="entry name" value="Peptidase_M20"/>
</dbReference>
<dbReference type="PROSITE" id="PS00758">
    <property type="entry name" value="ARGE_DAPE_CPG2_1"/>
    <property type="match status" value="1"/>
</dbReference>
<dbReference type="PANTHER" id="PTHR43808:SF31">
    <property type="entry name" value="N-ACETYL-L-CITRULLINE DEACETYLASE"/>
    <property type="match status" value="1"/>
</dbReference>
<reference evidence="18" key="1">
    <citation type="submission" date="2008-05" db="EMBL/GenBank/DDBJ databases">
        <title>Genome sequence of Riesia pediculicola USDA.</title>
        <authorList>
            <person name="Kirkness E.F."/>
        </authorList>
    </citation>
    <scope>NUCLEOTIDE SEQUENCE [LARGE SCALE GENOMIC DNA]</scope>
    <source>
        <strain evidence="18">USDA</strain>
    </source>
</reference>
<dbReference type="Gene3D" id="3.40.630.10">
    <property type="entry name" value="Zn peptidases"/>
    <property type="match status" value="2"/>
</dbReference>
<dbReference type="GO" id="GO:0008777">
    <property type="term" value="F:acetylornithine deacetylase activity"/>
    <property type="evidence" value="ECO:0007669"/>
    <property type="project" value="TreeGrafter"/>
</dbReference>
<comment type="pathway">
    <text evidence="3">Amino-acid biosynthesis; L-lysine biosynthesis via DAP pathway; LL-2,6-diaminopimelate from (S)-tetrahydrodipicolinate (succinylase route): step 3/3.</text>
</comment>
<keyword evidence="11" id="KW-0862">Zinc</keyword>
<evidence type="ECO:0000256" key="3">
    <source>
        <dbReference type="ARBA" id="ARBA00005130"/>
    </source>
</evidence>
<dbReference type="UniPathway" id="UPA00034">
    <property type="reaction ID" value="UER00021"/>
</dbReference>
<evidence type="ECO:0000313" key="18">
    <source>
        <dbReference type="EMBL" id="ADD79542.1"/>
    </source>
</evidence>
<dbReference type="GO" id="GO:0009014">
    <property type="term" value="F:succinyl-diaminopimelate desuccinylase activity"/>
    <property type="evidence" value="ECO:0007669"/>
    <property type="project" value="UniProtKB-UniRule"/>
</dbReference>
<evidence type="ECO:0000256" key="10">
    <source>
        <dbReference type="ARBA" id="ARBA00022801"/>
    </source>
</evidence>
<dbReference type="GO" id="GO:0046872">
    <property type="term" value="F:metal ion binding"/>
    <property type="evidence" value="ECO:0007669"/>
    <property type="project" value="UniProtKB-KW"/>
</dbReference>
<evidence type="ECO:0000256" key="5">
    <source>
        <dbReference type="ARBA" id="ARBA00011738"/>
    </source>
</evidence>
<gene>
    <name evidence="18" type="primary">dapE</name>
    <name evidence="18" type="ordered locus">RIEPE_0181</name>
</gene>
<dbReference type="EMBL" id="CP001085">
    <property type="protein sequence ID" value="ADD79542.1"/>
    <property type="molecule type" value="Genomic_DNA"/>
</dbReference>
<evidence type="ECO:0000259" key="17">
    <source>
        <dbReference type="Pfam" id="PF07687"/>
    </source>
</evidence>
<comment type="cofactor">
    <cofactor evidence="1">
        <name>Co(2+)</name>
        <dbReference type="ChEBI" id="CHEBI:48828"/>
    </cofactor>
</comment>
<keyword evidence="9" id="KW-0479">Metal-binding</keyword>
<comment type="catalytic activity">
    <reaction evidence="15">
        <text>N-succinyl-(2S,6S)-2,6-diaminopimelate + H2O = (2S,6S)-2,6-diaminopimelate + succinate</text>
        <dbReference type="Rhea" id="RHEA:22608"/>
        <dbReference type="ChEBI" id="CHEBI:15377"/>
        <dbReference type="ChEBI" id="CHEBI:30031"/>
        <dbReference type="ChEBI" id="CHEBI:57609"/>
        <dbReference type="ChEBI" id="CHEBI:58087"/>
        <dbReference type="EC" id="3.5.1.18"/>
    </reaction>
</comment>
<organism evidence="18 19">
    <name type="scientific">Riesia pediculicola (strain USDA)</name>
    <dbReference type="NCBI Taxonomy" id="515618"/>
    <lineage>
        <taxon>Bacteria</taxon>
        <taxon>Pseudomonadati</taxon>
        <taxon>Pseudomonadota</taxon>
        <taxon>Gammaproteobacteria</taxon>
        <taxon>Enterobacterales</taxon>
        <taxon>Enterobacteriaceae</taxon>
        <taxon>Candidatus Riesia</taxon>
    </lineage>
</organism>
<comment type="similarity">
    <text evidence="4">Belongs to the peptidase M20A family. DapE subfamily.</text>
</comment>
<evidence type="ECO:0000256" key="8">
    <source>
        <dbReference type="ARBA" id="ARBA00022605"/>
    </source>
</evidence>
<dbReference type="AlphaFoldDB" id="D4G7Y9"/>
<evidence type="ECO:0000256" key="13">
    <source>
        <dbReference type="ARBA" id="ARBA00023154"/>
    </source>
</evidence>
<protein>
    <recommendedName>
        <fullName evidence="7 16">Succinyl-diaminopimelate desuccinylase</fullName>
        <ecNumber evidence="6 16">3.5.1.18</ecNumber>
    </recommendedName>
</protein>
<dbReference type="SUPFAM" id="SSF55031">
    <property type="entry name" value="Bacterial exopeptidase dimerisation domain"/>
    <property type="match status" value="1"/>
</dbReference>
<evidence type="ECO:0000256" key="2">
    <source>
        <dbReference type="ARBA" id="ARBA00001947"/>
    </source>
</evidence>
<keyword evidence="10 18" id="KW-0378">Hydrolase</keyword>
<dbReference type="STRING" id="515618.RIEPE_0181"/>
<keyword evidence="8" id="KW-0028">Amino-acid biosynthesis</keyword>
<dbReference type="NCBIfam" id="NF009557">
    <property type="entry name" value="PRK13009.1"/>
    <property type="match status" value="1"/>
</dbReference>
<evidence type="ECO:0000256" key="11">
    <source>
        <dbReference type="ARBA" id="ARBA00022833"/>
    </source>
</evidence>
<sequence length="376" mass="42723">MIDQTIKILQKMIKIPSISPNDLGCQEILIGTLKKVGFLVERINFNNVKNFFASHGEKKGKVLLFVGHTDVVCPGSLKDWRYYPFDPVIKDNSIYGRGTADMKGAIASMILSAKEFVTSFPDHIGKLAFLITSDEEGSAKYGTKKVVEILKKRKEKIDYCIIGEPTSEFIVGDTIKNGRRGSLNLNLFLYGPQGHVAYLDPIKNPVNLVVPLLKKLIFRSNMIDKFSKNVSSQIVKISSNSYGNNITPSQVEIKMNFRFDKEINHDFVKQYISSEIEKHTSSYKLFWKLSAKPFEKKSKELIEIINKILIEKFSLFPKLSHSGGTSDGRFIIEICNQIVEIGLINQTIHQPNEMIEIQDLIRLNTIYLEIMKKILL</sequence>
<evidence type="ECO:0000256" key="7">
    <source>
        <dbReference type="ARBA" id="ARBA00022391"/>
    </source>
</evidence>
<evidence type="ECO:0000256" key="15">
    <source>
        <dbReference type="ARBA" id="ARBA00051301"/>
    </source>
</evidence>
<evidence type="ECO:0000256" key="9">
    <source>
        <dbReference type="ARBA" id="ARBA00022723"/>
    </source>
</evidence>
<dbReference type="Pfam" id="PF01546">
    <property type="entry name" value="Peptidase_M20"/>
    <property type="match status" value="1"/>
</dbReference>
<dbReference type="Pfam" id="PF07687">
    <property type="entry name" value="M20_dimer"/>
    <property type="match status" value="1"/>
</dbReference>
<keyword evidence="19" id="KW-1185">Reference proteome</keyword>
<dbReference type="InterPro" id="IPR050072">
    <property type="entry name" value="Peptidase_M20A"/>
</dbReference>
<dbReference type="OrthoDB" id="9809784at2"/>
<dbReference type="SUPFAM" id="SSF53187">
    <property type="entry name" value="Zn-dependent exopeptidases"/>
    <property type="match status" value="1"/>
</dbReference>
<evidence type="ECO:0000256" key="14">
    <source>
        <dbReference type="ARBA" id="ARBA00023285"/>
    </source>
</evidence>
<dbReference type="GO" id="GO:0009089">
    <property type="term" value="P:lysine biosynthetic process via diaminopimelate"/>
    <property type="evidence" value="ECO:0007669"/>
    <property type="project" value="UniProtKB-UniRule"/>
</dbReference>
<comment type="subunit">
    <text evidence="5">Homodimer.</text>
</comment>
<keyword evidence="14" id="KW-0170">Cobalt</keyword>
<proteinExistence type="inferred from homology"/>
<dbReference type="PROSITE" id="PS00759">
    <property type="entry name" value="ARGE_DAPE_CPG2_2"/>
    <property type="match status" value="1"/>
</dbReference>
<accession>D4G7Y9</accession>
<evidence type="ECO:0000256" key="1">
    <source>
        <dbReference type="ARBA" id="ARBA00001941"/>
    </source>
</evidence>
<dbReference type="InterPro" id="IPR036264">
    <property type="entry name" value="Bact_exopeptidase_dim_dom"/>
</dbReference>
<dbReference type="InterPro" id="IPR001261">
    <property type="entry name" value="ArgE/DapE_CS"/>
</dbReference>
<dbReference type="EC" id="3.5.1.18" evidence="6 16"/>
<evidence type="ECO:0000256" key="12">
    <source>
        <dbReference type="ARBA" id="ARBA00022915"/>
    </source>
</evidence>
<feature type="domain" description="Peptidase M20 dimerisation" evidence="17">
    <location>
        <begin position="177"/>
        <end position="283"/>
    </location>
</feature>
<dbReference type="eggNOG" id="COG0624">
    <property type="taxonomic scope" value="Bacteria"/>
</dbReference>
<dbReference type="RefSeq" id="WP_013087531.1">
    <property type="nucleotide sequence ID" value="NC_014109.1"/>
</dbReference>
<dbReference type="GO" id="GO:0019877">
    <property type="term" value="P:diaminopimelate biosynthetic process"/>
    <property type="evidence" value="ECO:0007669"/>
    <property type="project" value="UniProtKB-KW"/>
</dbReference>
<dbReference type="Proteomes" id="UP000001700">
    <property type="component" value="Chromosome"/>
</dbReference>
<evidence type="ECO:0000256" key="6">
    <source>
        <dbReference type="ARBA" id="ARBA00011921"/>
    </source>
</evidence>
<evidence type="ECO:0000256" key="4">
    <source>
        <dbReference type="ARBA" id="ARBA00006746"/>
    </source>
</evidence>
<name>D4G7Y9_RIEPU</name>
<dbReference type="InterPro" id="IPR005941">
    <property type="entry name" value="DapE_proteobac"/>
</dbReference>
<keyword evidence="13" id="KW-0457">Lysine biosynthesis</keyword>
<dbReference type="PANTHER" id="PTHR43808">
    <property type="entry name" value="ACETYLORNITHINE DEACETYLASE"/>
    <property type="match status" value="1"/>
</dbReference>
<dbReference type="InterPro" id="IPR011650">
    <property type="entry name" value="Peptidase_M20_dimer"/>
</dbReference>
<dbReference type="NCBIfam" id="TIGR01246">
    <property type="entry name" value="dapE_proteo"/>
    <property type="match status" value="1"/>
</dbReference>